<evidence type="ECO:0000313" key="1">
    <source>
        <dbReference type="EMBL" id="KAF9670815.1"/>
    </source>
</evidence>
<keyword evidence="2" id="KW-1185">Reference proteome</keyword>
<gene>
    <name evidence="1" type="ORF">SADUNF_Sadunf13G0108000</name>
</gene>
<dbReference type="Proteomes" id="UP000657918">
    <property type="component" value="Unassembled WGS sequence"/>
</dbReference>
<accession>A0A835JHF5</accession>
<reference evidence="1 2" key="1">
    <citation type="submission" date="2020-10" db="EMBL/GenBank/DDBJ databases">
        <title>Plant Genome Project.</title>
        <authorList>
            <person name="Zhang R.-G."/>
        </authorList>
    </citation>
    <scope>NUCLEOTIDE SEQUENCE [LARGE SCALE GENOMIC DNA]</scope>
    <source>
        <strain evidence="1">FAFU-HL-1</strain>
        <tissue evidence="1">Leaf</tissue>
    </source>
</reference>
<organism evidence="1 2">
    <name type="scientific">Salix dunnii</name>
    <dbReference type="NCBI Taxonomy" id="1413687"/>
    <lineage>
        <taxon>Eukaryota</taxon>
        <taxon>Viridiplantae</taxon>
        <taxon>Streptophyta</taxon>
        <taxon>Embryophyta</taxon>
        <taxon>Tracheophyta</taxon>
        <taxon>Spermatophyta</taxon>
        <taxon>Magnoliopsida</taxon>
        <taxon>eudicotyledons</taxon>
        <taxon>Gunneridae</taxon>
        <taxon>Pentapetalae</taxon>
        <taxon>rosids</taxon>
        <taxon>fabids</taxon>
        <taxon>Malpighiales</taxon>
        <taxon>Salicaceae</taxon>
        <taxon>Saliceae</taxon>
        <taxon>Salix</taxon>
    </lineage>
</organism>
<protein>
    <submittedName>
        <fullName evidence="1">Uncharacterized protein</fullName>
    </submittedName>
</protein>
<proteinExistence type="predicted"/>
<comment type="caution">
    <text evidence="1">The sequence shown here is derived from an EMBL/GenBank/DDBJ whole genome shotgun (WGS) entry which is preliminary data.</text>
</comment>
<dbReference type="EMBL" id="JADGMS010000013">
    <property type="protein sequence ID" value="KAF9670815.1"/>
    <property type="molecule type" value="Genomic_DNA"/>
</dbReference>
<dbReference type="AlphaFoldDB" id="A0A835JHF5"/>
<name>A0A835JHF5_9ROSI</name>
<sequence>MKTSKRRKVGQPIWQSFLKILSIEMEYSQDSRDPLKLGCWNDFATPAGKASNSSEKAPTFNSLSWSFVMDFGNALIAVFETSRYLKCLSLQIESGNSMIPDDRNLRVLKLLNLRGRLNTSTIEKTVHPSNHPTYHGLHSTHHQEQEEIFSSKSFTGLSVTGLVAASWSTAWIMVKDSSSFRSCPFNPQASLIPSAAMELTLVKVSCMANLAASSTNNHVQTWHAEAKTRTFPSYPVCPDPSKPVNVANNFKKLFSFEVYQYSLDTYNGIRK</sequence>
<evidence type="ECO:0000313" key="2">
    <source>
        <dbReference type="Proteomes" id="UP000657918"/>
    </source>
</evidence>